<dbReference type="InterPro" id="IPR000215">
    <property type="entry name" value="Serpin_fam"/>
</dbReference>
<protein>
    <submittedName>
        <fullName evidence="7">Alpha-1-antitrypsin-like protein</fullName>
    </submittedName>
</protein>
<dbReference type="FunFam" id="2.10.310.10:FF:000001">
    <property type="entry name" value="Serpin family A member 1"/>
    <property type="match status" value="1"/>
</dbReference>
<dbReference type="SMART" id="SM00093">
    <property type="entry name" value="SERPIN"/>
    <property type="match status" value="1"/>
</dbReference>
<dbReference type="Gene3D" id="2.10.310.10">
    <property type="entry name" value="Serpins superfamily"/>
    <property type="match status" value="1"/>
</dbReference>
<dbReference type="FunFam" id="3.30.497.10:FF:000001">
    <property type="entry name" value="Serine protease inhibitor"/>
    <property type="match status" value="1"/>
</dbReference>
<dbReference type="PANTHER" id="PTHR11461:SF363">
    <property type="entry name" value="SERINE (OR CYSTEINE) PROTEINASE INHIBITOR, CLADE A (ALPHA-1 ANTIPROTEINASE, ANTITRYPSIN), MEMBER 1, LIKE PRECURSOR-RELATED"/>
    <property type="match status" value="1"/>
</dbReference>
<evidence type="ECO:0000313" key="8">
    <source>
        <dbReference type="Proteomes" id="UP000503349"/>
    </source>
</evidence>
<feature type="signal peptide" evidence="5">
    <location>
        <begin position="1"/>
        <end position="20"/>
    </location>
</feature>
<keyword evidence="8" id="KW-1185">Reference proteome</keyword>
<keyword evidence="3" id="KW-0325">Glycoprotein</keyword>
<dbReference type="PRINTS" id="PR00780">
    <property type="entry name" value="LEUSERPINII"/>
</dbReference>
<keyword evidence="2 5" id="KW-0732">Signal</keyword>
<dbReference type="GO" id="GO:0004867">
    <property type="term" value="F:serine-type endopeptidase inhibitor activity"/>
    <property type="evidence" value="ECO:0007669"/>
    <property type="project" value="InterPro"/>
</dbReference>
<dbReference type="AlphaFoldDB" id="A0A6G1QJP7"/>
<dbReference type="InterPro" id="IPR042178">
    <property type="entry name" value="Serpin_sf_1"/>
</dbReference>
<dbReference type="Gene3D" id="2.30.39.10">
    <property type="entry name" value="Alpha-1-antitrypsin, domain 1"/>
    <property type="match status" value="1"/>
</dbReference>
<name>A0A6G1QJP7_CHAAH</name>
<evidence type="ECO:0000313" key="7">
    <source>
        <dbReference type="EMBL" id="KAF3702609.1"/>
    </source>
</evidence>
<dbReference type="SUPFAM" id="SSF56574">
    <property type="entry name" value="Serpins"/>
    <property type="match status" value="1"/>
</dbReference>
<sequence length="408" mass="45482">MPGAFTTYTLTALLLSVTWADHHQHPLPHHEAELSCLKLSPFNAEFAFALYKRLNAQTAAGQNTFFSPLGISTALSMLSAGASGETHSQLFSTLGYSTLNQTQVNNAYENLLHMLGQSHENEQLKVGNAVALRSNFSPKENYLTALRSHFSSEIFKVDLSKPDNAAAEINKFVANKTHDKIKDAVKDIDPDMAMMLINYVYFKGEWATRFSSELTHKADFHVNATATVQVDMMQNNDVYQIYQDAENHTTVIQLPYKGNTFMMIVLPDEGKMEEVEGYISRDYIWHWHKSVNERCVILFMPKFSVSADYSLKNILREMGIIDAFDDKADFSGLSDAANLVVTKVSHQAVLNVDEFGTEAAASTTVQISPRGGCITENVKVNTPFLVFIVEKPTRSLLFMAKINDPTAA</sequence>
<gene>
    <name evidence="7" type="ORF">EXN66_Car018297</name>
</gene>
<dbReference type="Pfam" id="PF00079">
    <property type="entry name" value="Serpin"/>
    <property type="match status" value="1"/>
</dbReference>
<dbReference type="InterPro" id="IPR023796">
    <property type="entry name" value="Serpin_dom"/>
</dbReference>
<comment type="similarity">
    <text evidence="1 4">Belongs to the serpin family.</text>
</comment>
<dbReference type="EMBL" id="CM015729">
    <property type="protein sequence ID" value="KAF3702609.1"/>
    <property type="molecule type" value="Genomic_DNA"/>
</dbReference>
<reference evidence="8" key="2">
    <citation type="submission" date="2019-02" db="EMBL/GenBank/DDBJ databases">
        <title>Opniocepnalus argus Var Kimnra genome.</title>
        <authorList>
            <person name="Zhou C."/>
            <person name="Xiao S."/>
        </authorList>
    </citation>
    <scope>NUCLEOTIDE SEQUENCE [LARGE SCALE GENOMIC DNA]</scope>
</reference>
<evidence type="ECO:0000256" key="1">
    <source>
        <dbReference type="ARBA" id="ARBA00009500"/>
    </source>
</evidence>
<evidence type="ECO:0000256" key="5">
    <source>
        <dbReference type="SAM" id="SignalP"/>
    </source>
</evidence>
<dbReference type="Gene3D" id="3.30.497.10">
    <property type="entry name" value="Antithrombin, subunit I, domain 2"/>
    <property type="match status" value="1"/>
</dbReference>
<dbReference type="FunFam" id="2.30.39.10:FF:000003">
    <property type="entry name" value="alpha-1-antitrypsin isoform X1"/>
    <property type="match status" value="1"/>
</dbReference>
<evidence type="ECO:0000256" key="4">
    <source>
        <dbReference type="RuleBase" id="RU000411"/>
    </source>
</evidence>
<reference evidence="7 8" key="1">
    <citation type="submission" date="2019-02" db="EMBL/GenBank/DDBJ databases">
        <title>Opniocepnalus argus genome.</title>
        <authorList>
            <person name="Zhou C."/>
            <person name="Xiao S."/>
        </authorList>
    </citation>
    <scope>NUCLEOTIDE SEQUENCE [LARGE SCALE GENOMIC DNA]</scope>
    <source>
        <strain evidence="7">OARG1902GOOAL</strain>
        <tissue evidence="7">Muscle</tissue>
    </source>
</reference>
<organism evidence="7 8">
    <name type="scientific">Channa argus</name>
    <name type="common">Northern snakehead</name>
    <name type="synonym">Ophicephalus argus</name>
    <dbReference type="NCBI Taxonomy" id="215402"/>
    <lineage>
        <taxon>Eukaryota</taxon>
        <taxon>Metazoa</taxon>
        <taxon>Chordata</taxon>
        <taxon>Craniata</taxon>
        <taxon>Vertebrata</taxon>
        <taxon>Euteleostomi</taxon>
        <taxon>Actinopterygii</taxon>
        <taxon>Neopterygii</taxon>
        <taxon>Teleostei</taxon>
        <taxon>Neoteleostei</taxon>
        <taxon>Acanthomorphata</taxon>
        <taxon>Anabantaria</taxon>
        <taxon>Anabantiformes</taxon>
        <taxon>Channoidei</taxon>
        <taxon>Channidae</taxon>
        <taxon>Channa</taxon>
    </lineage>
</organism>
<evidence type="ECO:0000256" key="2">
    <source>
        <dbReference type="ARBA" id="ARBA00022729"/>
    </source>
</evidence>
<evidence type="ECO:0000256" key="3">
    <source>
        <dbReference type="ARBA" id="ARBA00023180"/>
    </source>
</evidence>
<evidence type="ECO:0000259" key="6">
    <source>
        <dbReference type="SMART" id="SM00093"/>
    </source>
</evidence>
<dbReference type="PANTHER" id="PTHR11461">
    <property type="entry name" value="SERINE PROTEASE INHIBITOR, SERPIN"/>
    <property type="match status" value="1"/>
</dbReference>
<accession>A0A6G1QJP7</accession>
<feature type="chain" id="PRO_5026339477" evidence="5">
    <location>
        <begin position="21"/>
        <end position="408"/>
    </location>
</feature>
<dbReference type="InterPro" id="IPR042185">
    <property type="entry name" value="Serpin_sf_2"/>
</dbReference>
<dbReference type="Proteomes" id="UP000503349">
    <property type="component" value="Chromosome 18"/>
</dbReference>
<proteinExistence type="inferred from homology"/>
<dbReference type="InterPro" id="IPR036186">
    <property type="entry name" value="Serpin_sf"/>
</dbReference>
<dbReference type="GO" id="GO:0005615">
    <property type="term" value="C:extracellular space"/>
    <property type="evidence" value="ECO:0007669"/>
    <property type="project" value="InterPro"/>
</dbReference>
<feature type="domain" description="Serpin" evidence="6">
    <location>
        <begin position="48"/>
        <end position="405"/>
    </location>
</feature>